<keyword evidence="4" id="KW-1133">Transmembrane helix</keyword>
<reference evidence="6" key="1">
    <citation type="submission" date="2022-01" db="EMBL/GenBank/DDBJ databases">
        <title>Genome Sequence Resource for Two Populations of Ditylenchus destructor, the Migratory Endoparasitic Phytonematode.</title>
        <authorList>
            <person name="Zhang H."/>
            <person name="Lin R."/>
            <person name="Xie B."/>
        </authorList>
    </citation>
    <scope>NUCLEOTIDE SEQUENCE</scope>
    <source>
        <strain evidence="6">BazhouSP</strain>
    </source>
</reference>
<evidence type="ECO:0000259" key="5">
    <source>
        <dbReference type="PROSITE" id="PS50106"/>
    </source>
</evidence>
<evidence type="ECO:0000256" key="2">
    <source>
        <dbReference type="ARBA" id="ARBA00023136"/>
    </source>
</evidence>
<dbReference type="GO" id="GO:0097120">
    <property type="term" value="P:receptor localization to synapse"/>
    <property type="evidence" value="ECO:0007669"/>
    <property type="project" value="TreeGrafter"/>
</dbReference>
<keyword evidence="7" id="KW-1185">Reference proteome</keyword>
<dbReference type="InterPro" id="IPR036034">
    <property type="entry name" value="PDZ_sf"/>
</dbReference>
<keyword evidence="2 4" id="KW-0472">Membrane</keyword>
<dbReference type="GO" id="GO:0043113">
    <property type="term" value="P:receptor clustering"/>
    <property type="evidence" value="ECO:0007669"/>
    <property type="project" value="TreeGrafter"/>
</dbReference>
<evidence type="ECO:0000256" key="4">
    <source>
        <dbReference type="SAM" id="Phobius"/>
    </source>
</evidence>
<keyword evidence="4" id="KW-0812">Transmembrane</keyword>
<evidence type="ECO:0000313" key="6">
    <source>
        <dbReference type="EMBL" id="KAI1720867.1"/>
    </source>
</evidence>
<dbReference type="PROSITE" id="PS50106">
    <property type="entry name" value="PDZ"/>
    <property type="match status" value="1"/>
</dbReference>
<proteinExistence type="predicted"/>
<protein>
    <submittedName>
        <fullName evidence="6">PDZ domain (Also known as DHR or GLGF) domain-containing protein</fullName>
    </submittedName>
</protein>
<dbReference type="InterPro" id="IPR001478">
    <property type="entry name" value="PDZ"/>
</dbReference>
<dbReference type="Pfam" id="PF00595">
    <property type="entry name" value="PDZ"/>
    <property type="match status" value="1"/>
</dbReference>
<evidence type="ECO:0000313" key="7">
    <source>
        <dbReference type="Proteomes" id="UP001201812"/>
    </source>
</evidence>
<dbReference type="Gene3D" id="2.30.42.10">
    <property type="match status" value="1"/>
</dbReference>
<dbReference type="InterPro" id="IPR050614">
    <property type="entry name" value="Synaptic_Scaffolding_LAP-MAGUK"/>
</dbReference>
<dbReference type="AlphaFoldDB" id="A0AAD4RAR6"/>
<accession>A0AAD4RAR6</accession>
<dbReference type="GO" id="GO:0045197">
    <property type="term" value="P:establishment or maintenance of epithelial cell apical/basal polarity"/>
    <property type="evidence" value="ECO:0007669"/>
    <property type="project" value="TreeGrafter"/>
</dbReference>
<dbReference type="Proteomes" id="UP001201812">
    <property type="component" value="Unassembled WGS sequence"/>
</dbReference>
<dbReference type="SMART" id="SM00228">
    <property type="entry name" value="PDZ"/>
    <property type="match status" value="1"/>
</dbReference>
<feature type="transmembrane region" description="Helical" evidence="4">
    <location>
        <begin position="313"/>
        <end position="331"/>
    </location>
</feature>
<sequence length="338" mass="36402">MENGSTTKSSWPSLNDELKDDSGPKNVVKIQLRRDPATGLGFNIVGGSDQQHMPGRSDIFVSRIRSGTPAAASGVINPGDIIISINGKPLTDVTHQQAIDILKADHGPVCELMVEQRAEKRILSDSTKFNPTTFDSDSISGMKNELKSILKQQSPAASVTLSGPPPASYAAAVKKNGTNSPTTPEPQFIQSRGDVVQNNGPIEPPQYQTPFTSPPVTNTISSGDNSADRDSIITTSAGKRSRDVSLSSVTYADSVQNQKLVEERPEATEEEEMDERGSIISTTHSLLDDVPRTPKKPTARFLDPTNPSLSTELLFVSLGIVALVGIAYFGIRKYRSRN</sequence>
<feature type="compositionally biased region" description="Polar residues" evidence="3">
    <location>
        <begin position="206"/>
        <end position="225"/>
    </location>
</feature>
<dbReference type="GO" id="GO:0016323">
    <property type="term" value="C:basolateral plasma membrane"/>
    <property type="evidence" value="ECO:0007669"/>
    <property type="project" value="TreeGrafter"/>
</dbReference>
<dbReference type="GO" id="GO:0019901">
    <property type="term" value="F:protein kinase binding"/>
    <property type="evidence" value="ECO:0007669"/>
    <property type="project" value="TreeGrafter"/>
</dbReference>
<evidence type="ECO:0000256" key="1">
    <source>
        <dbReference type="ARBA" id="ARBA00004370"/>
    </source>
</evidence>
<organism evidence="6 7">
    <name type="scientific">Ditylenchus destructor</name>
    <dbReference type="NCBI Taxonomy" id="166010"/>
    <lineage>
        <taxon>Eukaryota</taxon>
        <taxon>Metazoa</taxon>
        <taxon>Ecdysozoa</taxon>
        <taxon>Nematoda</taxon>
        <taxon>Chromadorea</taxon>
        <taxon>Rhabditida</taxon>
        <taxon>Tylenchina</taxon>
        <taxon>Tylenchomorpha</taxon>
        <taxon>Sphaerularioidea</taxon>
        <taxon>Anguinidae</taxon>
        <taxon>Anguininae</taxon>
        <taxon>Ditylenchus</taxon>
    </lineage>
</organism>
<comment type="subcellular location">
    <subcellularLocation>
        <location evidence="1">Membrane</location>
    </subcellularLocation>
</comment>
<feature type="region of interest" description="Disordered" evidence="3">
    <location>
        <begin position="206"/>
        <end position="239"/>
    </location>
</feature>
<dbReference type="EMBL" id="JAKKPZ010000005">
    <property type="protein sequence ID" value="KAI1720867.1"/>
    <property type="molecule type" value="Genomic_DNA"/>
</dbReference>
<comment type="caution">
    <text evidence="6">The sequence shown here is derived from an EMBL/GenBank/DDBJ whole genome shotgun (WGS) entry which is preliminary data.</text>
</comment>
<name>A0AAD4RAR6_9BILA</name>
<dbReference type="GO" id="GO:0030054">
    <property type="term" value="C:cell junction"/>
    <property type="evidence" value="ECO:0007669"/>
    <property type="project" value="TreeGrafter"/>
</dbReference>
<dbReference type="PANTHER" id="PTHR23119">
    <property type="entry name" value="DISCS LARGE"/>
    <property type="match status" value="1"/>
</dbReference>
<dbReference type="SUPFAM" id="SSF50156">
    <property type="entry name" value="PDZ domain-like"/>
    <property type="match status" value="1"/>
</dbReference>
<evidence type="ECO:0000256" key="3">
    <source>
        <dbReference type="SAM" id="MobiDB-lite"/>
    </source>
</evidence>
<dbReference type="GO" id="GO:0098609">
    <property type="term" value="P:cell-cell adhesion"/>
    <property type="evidence" value="ECO:0007669"/>
    <property type="project" value="TreeGrafter"/>
</dbReference>
<feature type="domain" description="PDZ" evidence="5">
    <location>
        <begin position="29"/>
        <end position="103"/>
    </location>
</feature>
<feature type="region of interest" description="Disordered" evidence="3">
    <location>
        <begin position="1"/>
        <end position="25"/>
    </location>
</feature>
<feature type="compositionally biased region" description="Polar residues" evidence="3">
    <location>
        <begin position="1"/>
        <end position="13"/>
    </location>
</feature>
<gene>
    <name evidence="6" type="ORF">DdX_05116</name>
</gene>
<dbReference type="PANTHER" id="PTHR23119:SF51">
    <property type="entry name" value="DISKS LARGE 1 TUMOR SUPPRESSOR PROTEIN"/>
    <property type="match status" value="1"/>
</dbReference>